<evidence type="ECO:0000256" key="1">
    <source>
        <dbReference type="SAM" id="Phobius"/>
    </source>
</evidence>
<proteinExistence type="predicted"/>
<feature type="transmembrane region" description="Helical" evidence="1">
    <location>
        <begin position="197"/>
        <end position="221"/>
    </location>
</feature>
<evidence type="ECO:0000313" key="2">
    <source>
        <dbReference type="EMBL" id="CAG5130028.1"/>
    </source>
</evidence>
<sequence>MTWKYKAKKYGPACVWYGCGIGASLAYIYPHTLGLEKYKEAITETSEGKPVELDSEIAVVAQEIKNHFKWRQSSLFKRPDFDFVQTTQPLDFVQRGSVTSRWGAVIGVPILFTTSSLQAARESPVTVLQKYNINVTEDEGTNILEFFTLSPAAKKFALAREMYLADSFYIFASVIAINLAFFSTYAVGAGLSNVLSLFLPGPGAVLISFLSLIPALGYGCIKFHDWYTRVMLAKSDKEAAFMDSEVAAGGIEYYSTLIARKQVQGNVSSSVDTESLFDMKWRKKELSFEERKQRLEKALEKLSS</sequence>
<dbReference type="GO" id="GO:0016020">
    <property type="term" value="C:membrane"/>
    <property type="evidence" value="ECO:0007669"/>
    <property type="project" value="TreeGrafter"/>
</dbReference>
<dbReference type="PANTHER" id="PTHR21824">
    <property type="entry name" value="TRANSMEMBRANE PROTEIN 177"/>
    <property type="match status" value="1"/>
</dbReference>
<reference evidence="2" key="1">
    <citation type="submission" date="2021-04" db="EMBL/GenBank/DDBJ databases">
        <authorList>
            <consortium name="Molecular Ecology Group"/>
        </authorList>
    </citation>
    <scope>NUCLEOTIDE SEQUENCE</scope>
</reference>
<feature type="transmembrane region" description="Helical" evidence="1">
    <location>
        <begin position="168"/>
        <end position="191"/>
    </location>
</feature>
<keyword evidence="1" id="KW-1133">Transmembrane helix</keyword>
<gene>
    <name evidence="2" type="ORF">CUNI_LOCUS15586</name>
</gene>
<comment type="caution">
    <text evidence="2">The sequence shown here is derived from an EMBL/GenBank/DDBJ whole genome shotgun (WGS) entry which is preliminary data.</text>
</comment>
<evidence type="ECO:0000313" key="3">
    <source>
        <dbReference type="Proteomes" id="UP000678393"/>
    </source>
</evidence>
<keyword evidence="3" id="KW-1185">Reference proteome</keyword>
<dbReference type="EMBL" id="CAJHNH020003804">
    <property type="protein sequence ID" value="CAG5130028.1"/>
    <property type="molecule type" value="Genomic_DNA"/>
</dbReference>
<keyword evidence="1" id="KW-0812">Transmembrane</keyword>
<protein>
    <submittedName>
        <fullName evidence="2">Uncharacterized protein</fullName>
    </submittedName>
</protein>
<organism evidence="2 3">
    <name type="scientific">Candidula unifasciata</name>
    <dbReference type="NCBI Taxonomy" id="100452"/>
    <lineage>
        <taxon>Eukaryota</taxon>
        <taxon>Metazoa</taxon>
        <taxon>Spiralia</taxon>
        <taxon>Lophotrochozoa</taxon>
        <taxon>Mollusca</taxon>
        <taxon>Gastropoda</taxon>
        <taxon>Heterobranchia</taxon>
        <taxon>Euthyneura</taxon>
        <taxon>Panpulmonata</taxon>
        <taxon>Eupulmonata</taxon>
        <taxon>Stylommatophora</taxon>
        <taxon>Helicina</taxon>
        <taxon>Helicoidea</taxon>
        <taxon>Geomitridae</taxon>
        <taxon>Candidula</taxon>
    </lineage>
</organism>
<accession>A0A8S3ZQ95</accession>
<name>A0A8S3ZQ95_9EUPU</name>
<dbReference type="Proteomes" id="UP000678393">
    <property type="component" value="Unassembled WGS sequence"/>
</dbReference>
<dbReference type="OrthoDB" id="110174at2759"/>
<dbReference type="AlphaFoldDB" id="A0A8S3ZQ95"/>
<keyword evidence="1" id="KW-0472">Membrane</keyword>
<dbReference type="PANTHER" id="PTHR21824:SF4">
    <property type="entry name" value="TRANSMEMBRANE PROTEIN 177"/>
    <property type="match status" value="1"/>
</dbReference>
<dbReference type="InterPro" id="IPR026620">
    <property type="entry name" value="TMEM177"/>
</dbReference>